<dbReference type="EMBL" id="CP012673">
    <property type="protein sequence ID" value="AUX43594.1"/>
    <property type="molecule type" value="Genomic_DNA"/>
</dbReference>
<evidence type="ECO:0000313" key="2">
    <source>
        <dbReference type="Proteomes" id="UP000238348"/>
    </source>
</evidence>
<dbReference type="AlphaFoldDB" id="A0A2L0EWC2"/>
<dbReference type="Proteomes" id="UP000238348">
    <property type="component" value="Chromosome"/>
</dbReference>
<dbReference type="RefSeq" id="WP_104982252.1">
    <property type="nucleotide sequence ID" value="NZ_CP012673.1"/>
</dbReference>
<gene>
    <name evidence="1" type="ORF">SOCE26_050440</name>
</gene>
<proteinExistence type="predicted"/>
<dbReference type="OrthoDB" id="9256265at2"/>
<name>A0A2L0EWC2_SORCE</name>
<evidence type="ECO:0000313" key="1">
    <source>
        <dbReference type="EMBL" id="AUX43594.1"/>
    </source>
</evidence>
<protein>
    <submittedName>
        <fullName evidence="1">Uncharacterized protein</fullName>
    </submittedName>
</protein>
<dbReference type="Pfam" id="PF19831">
    <property type="entry name" value="DUF6312"/>
    <property type="match status" value="1"/>
</dbReference>
<reference evidence="1 2" key="1">
    <citation type="submission" date="2015-09" db="EMBL/GenBank/DDBJ databases">
        <title>Sorangium comparison.</title>
        <authorList>
            <person name="Zaburannyi N."/>
            <person name="Bunk B."/>
            <person name="Overmann J."/>
            <person name="Mueller R."/>
        </authorList>
    </citation>
    <scope>NUCLEOTIDE SEQUENCE [LARGE SCALE GENOMIC DNA]</scope>
    <source>
        <strain evidence="1 2">So ce26</strain>
    </source>
</reference>
<sequence>MAREFHKAVRKIVVLNAAPGGGTATSLEVYRQDKGSKRKRSTLLKQPERWVRAFAQAHLAMAQAYLNRHERSSHKRRDGWALDFGPNLIRSARTGSKQVQLRRLIRVPMLNP</sequence>
<accession>A0A2L0EWC2</accession>
<organism evidence="1 2">
    <name type="scientific">Sorangium cellulosum</name>
    <name type="common">Polyangium cellulosum</name>
    <dbReference type="NCBI Taxonomy" id="56"/>
    <lineage>
        <taxon>Bacteria</taxon>
        <taxon>Pseudomonadati</taxon>
        <taxon>Myxococcota</taxon>
        <taxon>Polyangia</taxon>
        <taxon>Polyangiales</taxon>
        <taxon>Polyangiaceae</taxon>
        <taxon>Sorangium</taxon>
    </lineage>
</organism>
<dbReference type="InterPro" id="IPR046279">
    <property type="entry name" value="DUF6312"/>
</dbReference>